<proteinExistence type="predicted"/>
<evidence type="ECO:0000259" key="1">
    <source>
        <dbReference type="Pfam" id="PF16405"/>
    </source>
</evidence>
<dbReference type="Gene3D" id="2.60.40.10">
    <property type="entry name" value="Immunoglobulins"/>
    <property type="match status" value="1"/>
</dbReference>
<dbReference type="EMBL" id="PSKQ01000022">
    <property type="protein sequence ID" value="MBE8721993.1"/>
    <property type="molecule type" value="Genomic_DNA"/>
</dbReference>
<protein>
    <recommendedName>
        <fullName evidence="1">DUF5013 domain-containing protein</fullName>
    </recommendedName>
</protein>
<dbReference type="InterPro" id="IPR032181">
    <property type="entry name" value="DUF5013"/>
</dbReference>
<reference evidence="2 3" key="1">
    <citation type="submission" date="2018-02" db="EMBL/GenBank/DDBJ databases">
        <title>Sphingobacterium KA21.</title>
        <authorList>
            <person name="Vasarhelyi B.M."/>
            <person name="Deshmukh S."/>
            <person name="Balint B."/>
            <person name="Kukolya J."/>
        </authorList>
    </citation>
    <scope>NUCLEOTIDE SEQUENCE [LARGE SCALE GENOMIC DNA]</scope>
    <source>
        <strain evidence="2 3">Ka21</strain>
    </source>
</reference>
<dbReference type="RefSeq" id="WP_196939905.1">
    <property type="nucleotide sequence ID" value="NZ_MU158690.1"/>
</dbReference>
<dbReference type="InterPro" id="IPR013783">
    <property type="entry name" value="Ig-like_fold"/>
</dbReference>
<dbReference type="PROSITE" id="PS51257">
    <property type="entry name" value="PROKAR_LIPOPROTEIN"/>
    <property type="match status" value="1"/>
</dbReference>
<evidence type="ECO:0000313" key="2">
    <source>
        <dbReference type="EMBL" id="MBE8721993.1"/>
    </source>
</evidence>
<sequence>MERKILLLAILVVIFLSGCRKMDSTYEQYVERGGRIYTAKPSNVTVQGGLNRIKISWPRGVDPNIVKARISWNTNADFADIAIVPSLDTISHTIDNLTEDNYSFVIVTYDQDGNSSVPLEIFGNTYGNRYQARLLDRPILTAAQMRNGTMFIAWGQADTVSGAFASEIKYVNLLGDTVLKRTDFLLDTTIFQDYKKETSIFYRTLFLPTANALDTFYTSFVEQAVAEFVPPKKVDLSSRYLKNFKIPFQRSSYDGARWGTLSDWTTNAAVRNQGPAGNKIYGGYDNINNSASFGFQKWGNGDPTIVNGKVYQTVILPAGDYEVIWTTEGNSGAANRGTGERYLVAAAGNVLPDVANLNSALGHISFVTGVDRFNVKIEFTLEEETEVSIGILINFTTGQQAVRAGALYLWGPEPI</sequence>
<evidence type="ECO:0000313" key="3">
    <source>
        <dbReference type="Proteomes" id="UP000618319"/>
    </source>
</evidence>
<comment type="caution">
    <text evidence="2">The sequence shown here is derived from an EMBL/GenBank/DDBJ whole genome shotgun (WGS) entry which is preliminary data.</text>
</comment>
<feature type="domain" description="DUF5013" evidence="1">
    <location>
        <begin position="242"/>
        <end position="390"/>
    </location>
</feature>
<gene>
    <name evidence="2" type="ORF">C4F40_14785</name>
</gene>
<dbReference type="Pfam" id="PF16405">
    <property type="entry name" value="DUF5013"/>
    <property type="match status" value="1"/>
</dbReference>
<accession>A0ABR9T9K7</accession>
<keyword evidence="3" id="KW-1185">Reference proteome</keyword>
<dbReference type="Proteomes" id="UP000618319">
    <property type="component" value="Unassembled WGS sequence"/>
</dbReference>
<organism evidence="2 3">
    <name type="scientific">Sphingobacterium pedocola</name>
    <dbReference type="NCBI Taxonomy" id="2082722"/>
    <lineage>
        <taxon>Bacteria</taxon>
        <taxon>Pseudomonadati</taxon>
        <taxon>Bacteroidota</taxon>
        <taxon>Sphingobacteriia</taxon>
        <taxon>Sphingobacteriales</taxon>
        <taxon>Sphingobacteriaceae</taxon>
        <taxon>Sphingobacterium</taxon>
    </lineage>
</organism>
<dbReference type="Pfam" id="PF16389">
    <property type="entry name" value="DUF4998"/>
    <property type="match status" value="1"/>
</dbReference>
<name>A0ABR9T9K7_9SPHI</name>